<reference evidence="1 2" key="1">
    <citation type="submission" date="2015-01" db="EMBL/GenBank/DDBJ databases">
        <title>Evolution of Trichinella species and genotypes.</title>
        <authorList>
            <person name="Korhonen P.K."/>
            <person name="Edoardo P."/>
            <person name="Giuseppe L.R."/>
            <person name="Gasser R.B."/>
        </authorList>
    </citation>
    <scope>NUCLEOTIDE SEQUENCE [LARGE SCALE GENOMIC DNA]</scope>
    <source>
        <strain evidence="1">ISS176</strain>
    </source>
</reference>
<dbReference type="Proteomes" id="UP000054826">
    <property type="component" value="Unassembled WGS sequence"/>
</dbReference>
<gene>
    <name evidence="1" type="ORF">T4C_10961</name>
</gene>
<name>A0A0V1JRZ5_TRIPS</name>
<protein>
    <submittedName>
        <fullName evidence="1">Uncharacterized protein</fullName>
    </submittedName>
</protein>
<comment type="caution">
    <text evidence="1">The sequence shown here is derived from an EMBL/GenBank/DDBJ whole genome shotgun (WGS) entry which is preliminary data.</text>
</comment>
<evidence type="ECO:0000313" key="1">
    <source>
        <dbReference type="EMBL" id="KRZ37333.1"/>
    </source>
</evidence>
<dbReference type="EMBL" id="JYDV01000059">
    <property type="protein sequence ID" value="KRZ37333.1"/>
    <property type="molecule type" value="Genomic_DNA"/>
</dbReference>
<sequence length="89" mass="10469">MQPTGSRTDTTENQVLVQHLITKKWSNTLFHHAKQRQERPNGEISVGYAYRSKKWTRTRYRSSGKVYIKTTLNERPQASTQRPRKATNH</sequence>
<dbReference type="AlphaFoldDB" id="A0A0V1JRZ5"/>
<evidence type="ECO:0000313" key="2">
    <source>
        <dbReference type="Proteomes" id="UP000054826"/>
    </source>
</evidence>
<proteinExistence type="predicted"/>
<accession>A0A0V1JRZ5</accession>
<organism evidence="1 2">
    <name type="scientific">Trichinella pseudospiralis</name>
    <name type="common">Parasitic roundworm</name>
    <dbReference type="NCBI Taxonomy" id="6337"/>
    <lineage>
        <taxon>Eukaryota</taxon>
        <taxon>Metazoa</taxon>
        <taxon>Ecdysozoa</taxon>
        <taxon>Nematoda</taxon>
        <taxon>Enoplea</taxon>
        <taxon>Dorylaimia</taxon>
        <taxon>Trichinellida</taxon>
        <taxon>Trichinellidae</taxon>
        <taxon>Trichinella</taxon>
    </lineage>
</organism>